<dbReference type="Gene3D" id="3.90.550.10">
    <property type="entry name" value="Spore Coat Polysaccharide Biosynthesis Protein SpsA, Chain A"/>
    <property type="match status" value="1"/>
</dbReference>
<dbReference type="InterPro" id="IPR029044">
    <property type="entry name" value="Nucleotide-diphossugar_trans"/>
</dbReference>
<comment type="subcellular location">
    <subcellularLocation>
        <location evidence="1">Golgi apparatus membrane</location>
        <topology evidence="1">Single-pass type II membrane protein</topology>
    </subcellularLocation>
</comment>
<dbReference type="PANTHER" id="PTHR31311:SF41">
    <property type="entry name" value="PUTATIVE-RELATED"/>
    <property type="match status" value="1"/>
</dbReference>
<name>A0A2P5FD10_TREOI</name>
<evidence type="ECO:0000256" key="9">
    <source>
        <dbReference type="ARBA" id="ARBA00023136"/>
    </source>
</evidence>
<protein>
    <submittedName>
        <fullName evidence="12">Glycosyltransferase</fullName>
    </submittedName>
</protein>
<keyword evidence="10" id="KW-0325">Glycoprotein</keyword>
<dbReference type="AlphaFoldDB" id="A0A2P5FD10"/>
<evidence type="ECO:0000256" key="6">
    <source>
        <dbReference type="ARBA" id="ARBA00022968"/>
    </source>
</evidence>
<reference evidence="13" key="1">
    <citation type="submission" date="2016-06" db="EMBL/GenBank/DDBJ databases">
        <title>Parallel loss of symbiosis genes in relatives of nitrogen-fixing non-legume Parasponia.</title>
        <authorList>
            <person name="Van Velzen R."/>
            <person name="Holmer R."/>
            <person name="Bu F."/>
            <person name="Rutten L."/>
            <person name="Van Zeijl A."/>
            <person name="Liu W."/>
            <person name="Santuari L."/>
            <person name="Cao Q."/>
            <person name="Sharma T."/>
            <person name="Shen D."/>
            <person name="Roswanjaya Y."/>
            <person name="Wardhani T."/>
            <person name="Kalhor M.S."/>
            <person name="Jansen J."/>
            <person name="Van den Hoogen J."/>
            <person name="Gungor B."/>
            <person name="Hartog M."/>
            <person name="Hontelez J."/>
            <person name="Verver J."/>
            <person name="Yang W.-C."/>
            <person name="Schijlen E."/>
            <person name="Repin R."/>
            <person name="Schilthuizen M."/>
            <person name="Schranz E."/>
            <person name="Heidstra R."/>
            <person name="Miyata K."/>
            <person name="Fedorova E."/>
            <person name="Kohlen W."/>
            <person name="Bisseling T."/>
            <person name="Smit S."/>
            <person name="Geurts R."/>
        </authorList>
    </citation>
    <scope>NUCLEOTIDE SEQUENCE [LARGE SCALE GENOMIC DNA]</scope>
    <source>
        <strain evidence="13">cv. RG33-2</strain>
    </source>
</reference>
<dbReference type="SUPFAM" id="SSF53448">
    <property type="entry name" value="Nucleotide-diphospho-sugar transferases"/>
    <property type="match status" value="1"/>
</dbReference>
<evidence type="ECO:0000256" key="8">
    <source>
        <dbReference type="ARBA" id="ARBA00023034"/>
    </source>
</evidence>
<keyword evidence="6" id="KW-0735">Signal-anchor</keyword>
<organism evidence="12 13">
    <name type="scientific">Trema orientale</name>
    <name type="common">Charcoal tree</name>
    <name type="synonym">Celtis orientalis</name>
    <dbReference type="NCBI Taxonomy" id="63057"/>
    <lineage>
        <taxon>Eukaryota</taxon>
        <taxon>Viridiplantae</taxon>
        <taxon>Streptophyta</taxon>
        <taxon>Embryophyta</taxon>
        <taxon>Tracheophyta</taxon>
        <taxon>Spermatophyta</taxon>
        <taxon>Magnoliopsida</taxon>
        <taxon>eudicotyledons</taxon>
        <taxon>Gunneridae</taxon>
        <taxon>Pentapetalae</taxon>
        <taxon>rosids</taxon>
        <taxon>fabids</taxon>
        <taxon>Rosales</taxon>
        <taxon>Cannabaceae</taxon>
        <taxon>Trema</taxon>
    </lineage>
</organism>
<evidence type="ECO:0000256" key="2">
    <source>
        <dbReference type="ARBA" id="ARBA00005664"/>
    </source>
</evidence>
<evidence type="ECO:0000256" key="4">
    <source>
        <dbReference type="ARBA" id="ARBA00022679"/>
    </source>
</evidence>
<dbReference type="Pfam" id="PF05637">
    <property type="entry name" value="Glyco_transf_34"/>
    <property type="match status" value="1"/>
</dbReference>
<dbReference type="GO" id="GO:0000139">
    <property type="term" value="C:Golgi membrane"/>
    <property type="evidence" value="ECO:0007669"/>
    <property type="project" value="UniProtKB-SubCell"/>
</dbReference>
<dbReference type="FunFam" id="3.90.550.10:FF:000127">
    <property type="entry name" value="Probable glycosyltransferase 7"/>
    <property type="match status" value="1"/>
</dbReference>
<dbReference type="InterPro" id="IPR008630">
    <property type="entry name" value="Glyco_trans_34"/>
</dbReference>
<dbReference type="STRING" id="63057.A0A2P5FD10"/>
<keyword evidence="7 11" id="KW-1133">Transmembrane helix</keyword>
<evidence type="ECO:0000313" key="12">
    <source>
        <dbReference type="EMBL" id="PON95680.1"/>
    </source>
</evidence>
<dbReference type="GO" id="GO:0005768">
    <property type="term" value="C:endosome"/>
    <property type="evidence" value="ECO:0007669"/>
    <property type="project" value="TreeGrafter"/>
</dbReference>
<dbReference type="PANTHER" id="PTHR31311">
    <property type="entry name" value="XYLOGLUCAN 6-XYLOSYLTRANSFERASE 5-RELATED-RELATED"/>
    <property type="match status" value="1"/>
</dbReference>
<keyword evidence="3" id="KW-0328">Glycosyltransferase</keyword>
<evidence type="ECO:0000256" key="5">
    <source>
        <dbReference type="ARBA" id="ARBA00022692"/>
    </source>
</evidence>
<evidence type="ECO:0000256" key="7">
    <source>
        <dbReference type="ARBA" id="ARBA00022989"/>
    </source>
</evidence>
<dbReference type="GO" id="GO:0005802">
    <property type="term" value="C:trans-Golgi network"/>
    <property type="evidence" value="ECO:0007669"/>
    <property type="project" value="TreeGrafter"/>
</dbReference>
<keyword evidence="13" id="KW-1185">Reference proteome</keyword>
<keyword evidence="8" id="KW-0333">Golgi apparatus</keyword>
<comment type="caution">
    <text evidence="12">The sequence shown here is derived from an EMBL/GenBank/DDBJ whole genome shotgun (WGS) entry which is preliminary data.</text>
</comment>
<evidence type="ECO:0000256" key="3">
    <source>
        <dbReference type="ARBA" id="ARBA00022676"/>
    </source>
</evidence>
<dbReference type="GO" id="GO:0008378">
    <property type="term" value="F:galactosyltransferase activity"/>
    <property type="evidence" value="ECO:0007669"/>
    <property type="project" value="TreeGrafter"/>
</dbReference>
<accession>A0A2P5FD10</accession>
<dbReference type="EMBL" id="JXTC01000043">
    <property type="protein sequence ID" value="PON95680.1"/>
    <property type="molecule type" value="Genomic_DNA"/>
</dbReference>
<evidence type="ECO:0000256" key="1">
    <source>
        <dbReference type="ARBA" id="ARBA00004323"/>
    </source>
</evidence>
<dbReference type="InParanoid" id="A0A2P5FD10"/>
<keyword evidence="5 11" id="KW-0812">Transmembrane</keyword>
<proteinExistence type="inferred from homology"/>
<keyword evidence="9 11" id="KW-0472">Membrane</keyword>
<sequence>MVLPEFTHYQTPPKRTVLYKTFSLIADGFLFVGGASLAISLIWALLSTINPNPFEETITTTTQPSSNDVVHCSNSFSGVDPPELTFYDDPNLSYSIDRPIRNWDQKRKQWLKHHPNVAGSTDTRVLIVTGSQPGVCRHPSGDHLQLRLFKNKVDYARIHGHEIFYNNALLHPKMTGFWAKYPLVKSAMLAHPEAEWVWWVDSDAVFTDMEFKLPLEKYDNYNLVVHGWSHAVYDEKSWTGLNAGVFLIRNCQWSMELMEAWTRMGPQSPDYQKWGKTQKSLLKDKLYPESDDQAALIYLLLKENERWGKKIYLESEYNLEGYWLALVDKLDNITRRYMEIEQKVGDLRRRHAEKVSEYYGMVREEYLKDVVRRPFVIHFTGCEPCTGDHNPTYTWEACWNGMQKALNFADNQVLRRFGFVHPDLLDSSLVSPLPFDFPLV</sequence>
<dbReference type="OrthoDB" id="407658at2759"/>
<feature type="transmembrane region" description="Helical" evidence="11">
    <location>
        <begin position="21"/>
        <end position="46"/>
    </location>
</feature>
<dbReference type="Proteomes" id="UP000237000">
    <property type="component" value="Unassembled WGS sequence"/>
</dbReference>
<evidence type="ECO:0000256" key="11">
    <source>
        <dbReference type="SAM" id="Phobius"/>
    </source>
</evidence>
<gene>
    <name evidence="12" type="ORF">TorRG33x02_085090</name>
</gene>
<evidence type="ECO:0000256" key="10">
    <source>
        <dbReference type="ARBA" id="ARBA00023180"/>
    </source>
</evidence>
<comment type="similarity">
    <text evidence="2">Belongs to the glycosyltransferase 34 family.</text>
</comment>
<evidence type="ECO:0000313" key="13">
    <source>
        <dbReference type="Proteomes" id="UP000237000"/>
    </source>
</evidence>
<keyword evidence="4 12" id="KW-0808">Transferase</keyword>